<evidence type="ECO:0000259" key="11">
    <source>
        <dbReference type="PROSITE" id="PS51384"/>
    </source>
</evidence>
<dbReference type="SUPFAM" id="SSF52343">
    <property type="entry name" value="Ferredoxin reductase-like, C-terminal NADP-linked domain"/>
    <property type="match status" value="1"/>
</dbReference>
<dbReference type="Proteomes" id="UP000001072">
    <property type="component" value="Unassembled WGS sequence"/>
</dbReference>
<dbReference type="SFLD" id="SFLDG01168">
    <property type="entry name" value="Ferric_reductase_subgroup_(FRE"/>
    <property type="match status" value="1"/>
</dbReference>
<gene>
    <name evidence="12" type="ORF">MELLADRAFT_78600</name>
</gene>
<keyword evidence="13" id="KW-1185">Reference proteome</keyword>
<evidence type="ECO:0000256" key="6">
    <source>
        <dbReference type="ARBA" id="ARBA00022989"/>
    </source>
</evidence>
<evidence type="ECO:0000256" key="7">
    <source>
        <dbReference type="ARBA" id="ARBA00023002"/>
    </source>
</evidence>
<organism evidence="13">
    <name type="scientific">Melampsora larici-populina (strain 98AG31 / pathotype 3-4-7)</name>
    <name type="common">Poplar leaf rust fungus</name>
    <dbReference type="NCBI Taxonomy" id="747676"/>
    <lineage>
        <taxon>Eukaryota</taxon>
        <taxon>Fungi</taxon>
        <taxon>Dikarya</taxon>
        <taxon>Basidiomycota</taxon>
        <taxon>Pucciniomycotina</taxon>
        <taxon>Pucciniomycetes</taxon>
        <taxon>Pucciniales</taxon>
        <taxon>Melampsoraceae</taxon>
        <taxon>Melampsora</taxon>
    </lineage>
</organism>
<dbReference type="HOGENOM" id="CLU_010365_7_2_1"/>
<name>F4RWF6_MELLP</name>
<dbReference type="EMBL" id="GL883125">
    <property type="protein sequence ID" value="EGG03330.1"/>
    <property type="molecule type" value="Genomic_DNA"/>
</dbReference>
<dbReference type="InterPro" id="IPR013112">
    <property type="entry name" value="FAD-bd_8"/>
</dbReference>
<keyword evidence="9 10" id="KW-0472">Membrane</keyword>
<dbReference type="InParanoid" id="F4RWF6"/>
<feature type="transmembrane region" description="Helical" evidence="10">
    <location>
        <begin position="57"/>
        <end position="78"/>
    </location>
</feature>
<dbReference type="GO" id="GO:0005886">
    <property type="term" value="C:plasma membrane"/>
    <property type="evidence" value="ECO:0007669"/>
    <property type="project" value="TreeGrafter"/>
</dbReference>
<dbReference type="VEuPathDB" id="FungiDB:MELLADRAFT_78600"/>
<evidence type="ECO:0000313" key="13">
    <source>
        <dbReference type="Proteomes" id="UP000001072"/>
    </source>
</evidence>
<dbReference type="GO" id="GO:0015677">
    <property type="term" value="P:copper ion import"/>
    <property type="evidence" value="ECO:0007669"/>
    <property type="project" value="TreeGrafter"/>
</dbReference>
<evidence type="ECO:0000313" key="12">
    <source>
        <dbReference type="EMBL" id="EGG03330.1"/>
    </source>
</evidence>
<dbReference type="Gene3D" id="3.40.50.80">
    <property type="entry name" value="Nucleotide-binding domain of ferredoxin-NADP reductase (FNR) module"/>
    <property type="match status" value="1"/>
</dbReference>
<dbReference type="AlphaFoldDB" id="F4RWF6"/>
<keyword evidence="8" id="KW-0406">Ion transport</keyword>
<dbReference type="InterPro" id="IPR013130">
    <property type="entry name" value="Fe3_Rdtase_TM_dom"/>
</dbReference>
<evidence type="ECO:0000256" key="5">
    <source>
        <dbReference type="ARBA" id="ARBA00022982"/>
    </source>
</evidence>
<feature type="transmembrane region" description="Helical" evidence="10">
    <location>
        <begin position="198"/>
        <end position="218"/>
    </location>
</feature>
<dbReference type="GeneID" id="18933137"/>
<dbReference type="InterPro" id="IPR039261">
    <property type="entry name" value="FNR_nucleotide-bd"/>
</dbReference>
<dbReference type="PANTHER" id="PTHR32361">
    <property type="entry name" value="FERRIC/CUPRIC REDUCTASE TRANSMEMBRANE COMPONENT"/>
    <property type="match status" value="1"/>
</dbReference>
<evidence type="ECO:0000256" key="3">
    <source>
        <dbReference type="ARBA" id="ARBA00022448"/>
    </source>
</evidence>
<comment type="subcellular location">
    <subcellularLocation>
        <location evidence="1">Membrane</location>
        <topology evidence="1">Multi-pass membrane protein</topology>
    </subcellularLocation>
</comment>
<feature type="transmembrane region" description="Helical" evidence="10">
    <location>
        <begin position="262"/>
        <end position="282"/>
    </location>
</feature>
<dbReference type="SFLD" id="SFLDS00052">
    <property type="entry name" value="Ferric_Reductase_Domain"/>
    <property type="match status" value="1"/>
</dbReference>
<keyword evidence="3" id="KW-0813">Transport</keyword>
<dbReference type="GO" id="GO:0006826">
    <property type="term" value="P:iron ion transport"/>
    <property type="evidence" value="ECO:0007669"/>
    <property type="project" value="TreeGrafter"/>
</dbReference>
<protein>
    <recommendedName>
        <fullName evidence="11">FAD-binding FR-type domain-containing protein</fullName>
    </recommendedName>
</protein>
<reference evidence="13" key="1">
    <citation type="journal article" date="2011" name="Proc. Natl. Acad. Sci. U.S.A.">
        <title>Obligate biotrophy features unraveled by the genomic analysis of rust fungi.</title>
        <authorList>
            <person name="Duplessis S."/>
            <person name="Cuomo C.A."/>
            <person name="Lin Y.-C."/>
            <person name="Aerts A."/>
            <person name="Tisserant E."/>
            <person name="Veneault-Fourrey C."/>
            <person name="Joly D.L."/>
            <person name="Hacquard S."/>
            <person name="Amselem J."/>
            <person name="Cantarel B.L."/>
            <person name="Chiu R."/>
            <person name="Coutinho P.M."/>
            <person name="Feau N."/>
            <person name="Field M."/>
            <person name="Frey P."/>
            <person name="Gelhaye E."/>
            <person name="Goldberg J."/>
            <person name="Grabherr M.G."/>
            <person name="Kodira C.D."/>
            <person name="Kohler A."/>
            <person name="Kuees U."/>
            <person name="Lindquist E.A."/>
            <person name="Lucas S.M."/>
            <person name="Mago R."/>
            <person name="Mauceli E."/>
            <person name="Morin E."/>
            <person name="Murat C."/>
            <person name="Pangilinan J.L."/>
            <person name="Park R."/>
            <person name="Pearson M."/>
            <person name="Quesneville H."/>
            <person name="Rouhier N."/>
            <person name="Sakthikumar S."/>
            <person name="Salamov A.A."/>
            <person name="Schmutz J."/>
            <person name="Selles B."/>
            <person name="Shapiro H."/>
            <person name="Tanguay P."/>
            <person name="Tuskan G.A."/>
            <person name="Henrissat B."/>
            <person name="Van de Peer Y."/>
            <person name="Rouze P."/>
            <person name="Ellis J.G."/>
            <person name="Dodds P.N."/>
            <person name="Schein J.E."/>
            <person name="Zhong S."/>
            <person name="Hamelin R.C."/>
            <person name="Grigoriev I.V."/>
            <person name="Szabo L.J."/>
            <person name="Martin F."/>
        </authorList>
    </citation>
    <scope>NUCLEOTIDE SEQUENCE [LARGE SCALE GENOMIC DNA]</scope>
    <source>
        <strain evidence="13">98AG31 / pathotype 3-4-7</strain>
    </source>
</reference>
<evidence type="ECO:0000256" key="10">
    <source>
        <dbReference type="SAM" id="Phobius"/>
    </source>
</evidence>
<dbReference type="GO" id="GO:0000293">
    <property type="term" value="F:ferric-chelate reductase activity"/>
    <property type="evidence" value="ECO:0007669"/>
    <property type="project" value="UniProtKB-ARBA"/>
</dbReference>
<feature type="transmembrane region" description="Helical" evidence="10">
    <location>
        <begin position="238"/>
        <end position="255"/>
    </location>
</feature>
<keyword evidence="4 10" id="KW-0812">Transmembrane</keyword>
<sequence length="638" mass="71159">MEMNMPMMNSSDLYVDSNDPLYLKLIRVFYPGIYKPTDDEVTACQAANSPWADAISYAWWTTYFIVAAFVVITVCNAIKRLHALNRFVRINSVIGFSPQLSAFTRMLSYPQSGWLFGMIPSAGPSILLFGFLIFSTLACFVPRPYYRPPNFGSPPLSLRSEWIATAMVPWLYAFATRRNFVTYFTGVSLKGVMVMHKYAPWICLYMSLVHTGAMIIQAKMKGPWSYTWSTDEFYRNGFIPLVALAWLCVMSIGPLRSRFYETFYFFHIIAAITFIVGMYIHLADLLNSWQYMHAAVVLWGVAILWRVMVILVNHGWILKGFAQASIHFLPGDMLRVSILVPASLQWRPGSHVYIRFLSVYPWQSHPFTIASLPSDIQRSSAREDSEAAMNAKLPSSSEKPIDLDMQKNEIVLLIKPLSGMTKRLLSLTQKAETGGAQLACILDGPYSGVSDEVRACDVVIMIAGGSGMSGLVPLALSLQGRSKLEMHWAVRNRVAPDSWFDKGWMEGADVNIYVTGKEEKENSYPGDSVNVCENAQSSETPVKSTNEQDIGVTISAPASGTEKDRKSSVAVIHHGRPDVRLIVTSCVNKCHGRVGVVVCGPRSMSLEVRNAVANAQKLILKGKTLCKELELYEESFSA</sequence>
<evidence type="ECO:0000256" key="2">
    <source>
        <dbReference type="ARBA" id="ARBA00006278"/>
    </source>
</evidence>
<accession>F4RWF6</accession>
<dbReference type="PANTHER" id="PTHR32361:SF23">
    <property type="entry name" value="FERRIC-CHELATE REDUCTASE"/>
    <property type="match status" value="1"/>
</dbReference>
<proteinExistence type="inferred from homology"/>
<dbReference type="InterPro" id="IPR017927">
    <property type="entry name" value="FAD-bd_FR_type"/>
</dbReference>
<dbReference type="Pfam" id="PF08030">
    <property type="entry name" value="NAD_binding_6"/>
    <property type="match status" value="1"/>
</dbReference>
<dbReference type="GO" id="GO:0006879">
    <property type="term" value="P:intracellular iron ion homeostasis"/>
    <property type="evidence" value="ECO:0007669"/>
    <property type="project" value="TreeGrafter"/>
</dbReference>
<dbReference type="Pfam" id="PF08022">
    <property type="entry name" value="FAD_binding_8"/>
    <property type="match status" value="1"/>
</dbReference>
<dbReference type="InterPro" id="IPR013121">
    <property type="entry name" value="Fe_red_NAD-bd_6"/>
</dbReference>
<keyword evidence="7" id="KW-0560">Oxidoreductase</keyword>
<keyword evidence="6 10" id="KW-1133">Transmembrane helix</keyword>
<feature type="transmembrane region" description="Helical" evidence="10">
    <location>
        <begin position="288"/>
        <end position="312"/>
    </location>
</feature>
<dbReference type="Pfam" id="PF01794">
    <property type="entry name" value="Ferric_reduct"/>
    <property type="match status" value="1"/>
</dbReference>
<dbReference type="KEGG" id="mlr:MELLADRAFT_78600"/>
<comment type="similarity">
    <text evidence="2">Belongs to the ferric reductase (FRE) family.</text>
</comment>
<keyword evidence="5" id="KW-0249">Electron transport</keyword>
<evidence type="ECO:0000256" key="9">
    <source>
        <dbReference type="ARBA" id="ARBA00023136"/>
    </source>
</evidence>
<dbReference type="PROSITE" id="PS51384">
    <property type="entry name" value="FAD_FR"/>
    <property type="match status" value="1"/>
</dbReference>
<evidence type="ECO:0000256" key="8">
    <source>
        <dbReference type="ARBA" id="ARBA00023065"/>
    </source>
</evidence>
<dbReference type="CDD" id="cd06186">
    <property type="entry name" value="NOX_Duox_like_FAD_NADP"/>
    <property type="match status" value="1"/>
</dbReference>
<feature type="domain" description="FAD-binding FR-type" evidence="11">
    <location>
        <begin position="303"/>
        <end position="452"/>
    </location>
</feature>
<dbReference type="RefSeq" id="XP_007413465.1">
    <property type="nucleotide sequence ID" value="XM_007413403.1"/>
</dbReference>
<evidence type="ECO:0000256" key="1">
    <source>
        <dbReference type="ARBA" id="ARBA00004141"/>
    </source>
</evidence>
<evidence type="ECO:0000256" key="4">
    <source>
        <dbReference type="ARBA" id="ARBA00022692"/>
    </source>
</evidence>
<dbReference type="eggNOG" id="KOG0039">
    <property type="taxonomic scope" value="Eukaryota"/>
</dbReference>
<feature type="transmembrane region" description="Helical" evidence="10">
    <location>
        <begin position="114"/>
        <end position="141"/>
    </location>
</feature>
<dbReference type="InterPro" id="IPR051410">
    <property type="entry name" value="Ferric/Cupric_Reductase"/>
</dbReference>
<dbReference type="OrthoDB" id="17725at2759"/>